<evidence type="ECO:0000313" key="2">
    <source>
        <dbReference type="Proteomes" id="UP001432180"/>
    </source>
</evidence>
<protein>
    <submittedName>
        <fullName evidence="1">Uncharacterized protein</fullName>
    </submittedName>
</protein>
<name>A0ABZ0S683_9GAMM</name>
<dbReference type="Proteomes" id="UP001432180">
    <property type="component" value="Chromosome"/>
</dbReference>
<evidence type="ECO:0000313" key="1">
    <source>
        <dbReference type="EMBL" id="WPL16457.1"/>
    </source>
</evidence>
<sequence length="86" mass="10159">MRLRGLLPRWLARHVNDASEQAVINEPEKSSALRAWEDLDPWERTELLEAFGHYQDSLSPTCSMDIKNERFINWLREHSVLWPGQD</sequence>
<accession>A0ABZ0S683</accession>
<keyword evidence="2" id="KW-1185">Reference proteome</keyword>
<dbReference type="EMBL" id="CP121472">
    <property type="protein sequence ID" value="WPL16457.1"/>
    <property type="molecule type" value="Genomic_DNA"/>
</dbReference>
<gene>
    <name evidence="1" type="ORF">Thiowin_01411</name>
</gene>
<proteinExistence type="predicted"/>
<organism evidence="1 2">
    <name type="scientific">Thiorhodovibrio winogradskyi</name>
    <dbReference type="NCBI Taxonomy" id="77007"/>
    <lineage>
        <taxon>Bacteria</taxon>
        <taxon>Pseudomonadati</taxon>
        <taxon>Pseudomonadota</taxon>
        <taxon>Gammaproteobacteria</taxon>
        <taxon>Chromatiales</taxon>
        <taxon>Chromatiaceae</taxon>
        <taxon>Thiorhodovibrio</taxon>
    </lineage>
</organism>
<reference evidence="1 2" key="1">
    <citation type="journal article" date="2023" name="Microorganisms">
        <title>Thiorhodovibrio frisius and Trv. litoralis spp. nov., Two Novel Members from a Clade of Fastidious Purple Sulfur Bacteria That Exhibit Unique Red-Shifted Light-Harvesting Capabilities.</title>
        <authorList>
            <person name="Methner A."/>
            <person name="Kuzyk S.B."/>
            <person name="Petersen J."/>
            <person name="Bauer S."/>
            <person name="Brinkmann H."/>
            <person name="Sichau K."/>
            <person name="Wanner G."/>
            <person name="Wolf J."/>
            <person name="Neumann-Schaal M."/>
            <person name="Henke P."/>
            <person name="Tank M."/>
            <person name="Sproer C."/>
            <person name="Bunk B."/>
            <person name="Overmann J."/>
        </authorList>
    </citation>
    <scope>NUCLEOTIDE SEQUENCE [LARGE SCALE GENOMIC DNA]</scope>
    <source>
        <strain evidence="1 2">DSM 6702</strain>
    </source>
</reference>
<dbReference type="RefSeq" id="WP_328987006.1">
    <property type="nucleotide sequence ID" value="NZ_CP121472.1"/>
</dbReference>